<comment type="caution">
    <text evidence="9">The sequence shown here is derived from an EMBL/GenBank/DDBJ whole genome shotgun (WGS) entry which is preliminary data.</text>
</comment>
<dbReference type="RefSeq" id="WP_152808861.1">
    <property type="nucleotide sequence ID" value="NZ_WHNW01000002.1"/>
</dbReference>
<dbReference type="PANTHER" id="PTHR10696:SF25">
    <property type="entry name" value="OXIDOREDUCTASE AIM17-RELATED"/>
    <property type="match status" value="1"/>
</dbReference>
<sequence>MLSIQSADNVYTISTHDNLTLPALWLRERAQSADQVDANTQQRLFNSHSLAPTLAITDAKQSGDTLTIGFSDGYQGEYSITKLLADCQPEPIEPNKIIWQAKTVPNLNHDWLTISQDDARFFKAVKDFLTYGFIIIDNTPVAPESILAVATRFGYVRDTNFGRYFEVYSRPNANDLAYTSHAIGPHTDNPYRDPVPGIQLLHCLYNDSKGGESTLVDSLAVLNQLRQEEPKGYELLATVPIRFRFFDADTSLISYHTIIETDDSHNVLGIHYSPRLDDLPLLPEPTLQLFQRARNRLNALLNDPQYEIEFKLKTGQLMMFDNNRVLHGRRAFDPSTGKRHVQGCYIDRDAPKSHYQLLNKKYQ</sequence>
<evidence type="ECO:0000259" key="8">
    <source>
        <dbReference type="Pfam" id="PF02668"/>
    </source>
</evidence>
<dbReference type="GO" id="GO:0045329">
    <property type="term" value="P:carnitine biosynthetic process"/>
    <property type="evidence" value="ECO:0007669"/>
    <property type="project" value="TreeGrafter"/>
</dbReference>
<gene>
    <name evidence="9" type="ORF">GCU85_02075</name>
</gene>
<proteinExistence type="inferred from homology"/>
<keyword evidence="6" id="KW-0560">Oxidoreductase</keyword>
<dbReference type="AlphaFoldDB" id="A0A6N7ESP4"/>
<comment type="cofactor">
    <cofactor evidence="1">
        <name>Fe(2+)</name>
        <dbReference type="ChEBI" id="CHEBI:29033"/>
    </cofactor>
</comment>
<evidence type="ECO:0000256" key="6">
    <source>
        <dbReference type="ARBA" id="ARBA00023002"/>
    </source>
</evidence>
<dbReference type="GO" id="GO:0016706">
    <property type="term" value="F:2-oxoglutarate-dependent dioxygenase activity"/>
    <property type="evidence" value="ECO:0007669"/>
    <property type="project" value="UniProtKB-ARBA"/>
</dbReference>
<evidence type="ECO:0000256" key="4">
    <source>
        <dbReference type="ARBA" id="ARBA00022723"/>
    </source>
</evidence>
<dbReference type="InterPro" id="IPR042098">
    <property type="entry name" value="TauD-like_sf"/>
</dbReference>
<feature type="domain" description="TauD/TfdA-like" evidence="8">
    <location>
        <begin position="113"/>
        <end position="345"/>
    </location>
</feature>
<comment type="cofactor">
    <cofactor evidence="2">
        <name>L-ascorbate</name>
        <dbReference type="ChEBI" id="CHEBI:38290"/>
    </cofactor>
</comment>
<dbReference type="EMBL" id="WHNW01000002">
    <property type="protein sequence ID" value="MPV85522.1"/>
    <property type="molecule type" value="Genomic_DNA"/>
</dbReference>
<dbReference type="CDD" id="cd00250">
    <property type="entry name" value="CAS_like"/>
    <property type="match status" value="1"/>
</dbReference>
<accession>A0A6N7ESP4</accession>
<organism evidence="9 10">
    <name type="scientific">Ostreibacterium oceani</name>
    <dbReference type="NCBI Taxonomy" id="2654998"/>
    <lineage>
        <taxon>Bacteria</taxon>
        <taxon>Pseudomonadati</taxon>
        <taxon>Pseudomonadota</taxon>
        <taxon>Gammaproteobacteria</taxon>
        <taxon>Cardiobacteriales</taxon>
        <taxon>Ostreibacteriaceae</taxon>
        <taxon>Ostreibacterium</taxon>
    </lineage>
</organism>
<dbReference type="Proteomes" id="UP000471298">
    <property type="component" value="Unassembled WGS sequence"/>
</dbReference>
<dbReference type="InterPro" id="IPR003819">
    <property type="entry name" value="TauD/TfdA-like"/>
</dbReference>
<keyword evidence="10" id="KW-1185">Reference proteome</keyword>
<dbReference type="GO" id="GO:0046872">
    <property type="term" value="F:metal ion binding"/>
    <property type="evidence" value="ECO:0007669"/>
    <property type="project" value="UniProtKB-KW"/>
</dbReference>
<dbReference type="PANTHER" id="PTHR10696">
    <property type="entry name" value="GAMMA-BUTYROBETAINE HYDROXYLASE-RELATED"/>
    <property type="match status" value="1"/>
</dbReference>
<dbReference type="Pfam" id="PF02668">
    <property type="entry name" value="TauD"/>
    <property type="match status" value="1"/>
</dbReference>
<evidence type="ECO:0000256" key="3">
    <source>
        <dbReference type="ARBA" id="ARBA00008654"/>
    </source>
</evidence>
<evidence type="ECO:0000256" key="5">
    <source>
        <dbReference type="ARBA" id="ARBA00022964"/>
    </source>
</evidence>
<name>A0A6N7ESP4_9GAMM</name>
<comment type="similarity">
    <text evidence="3">Belongs to the gamma-BBH/TMLD family.</text>
</comment>
<evidence type="ECO:0000313" key="10">
    <source>
        <dbReference type="Proteomes" id="UP000471298"/>
    </source>
</evidence>
<keyword evidence="5" id="KW-0223">Dioxygenase</keyword>
<dbReference type="Gene3D" id="3.60.130.10">
    <property type="entry name" value="Clavaminate synthase-like"/>
    <property type="match status" value="1"/>
</dbReference>
<dbReference type="InterPro" id="IPR038492">
    <property type="entry name" value="GBBH-like_N_sf"/>
</dbReference>
<dbReference type="SUPFAM" id="SSF51197">
    <property type="entry name" value="Clavaminate synthase-like"/>
    <property type="match status" value="1"/>
</dbReference>
<evidence type="ECO:0000256" key="2">
    <source>
        <dbReference type="ARBA" id="ARBA00001961"/>
    </source>
</evidence>
<protein>
    <submittedName>
        <fullName evidence="9">DUF971 domain-containing protein</fullName>
    </submittedName>
</protein>
<dbReference type="FunFam" id="3.60.130.10:FF:000001">
    <property type="entry name" value="Trimethyllysine dioxygenase, mitochondrial"/>
    <property type="match status" value="1"/>
</dbReference>
<reference evidence="9 10" key="1">
    <citation type="submission" date="2019-10" db="EMBL/GenBank/DDBJ databases">
        <title>Cardiobacteriales fam. a chemoheterotrophic member of the order Cardiobacteriales, and proposal of Cardiobacteriales fam. nov.</title>
        <authorList>
            <person name="Wang C."/>
        </authorList>
    </citation>
    <scope>NUCLEOTIDE SEQUENCE [LARGE SCALE GENOMIC DNA]</scope>
    <source>
        <strain evidence="9 10">ML27</strain>
    </source>
</reference>
<dbReference type="Gene3D" id="3.30.2020.30">
    <property type="match status" value="1"/>
</dbReference>
<dbReference type="InterPro" id="IPR050411">
    <property type="entry name" value="AlphaKG_dependent_hydroxylases"/>
</dbReference>
<dbReference type="InParanoid" id="A0A6N7ESP4"/>
<keyword evidence="7" id="KW-0408">Iron</keyword>
<evidence type="ECO:0000256" key="7">
    <source>
        <dbReference type="ARBA" id="ARBA00023004"/>
    </source>
</evidence>
<evidence type="ECO:0000256" key="1">
    <source>
        <dbReference type="ARBA" id="ARBA00001954"/>
    </source>
</evidence>
<keyword evidence="4" id="KW-0479">Metal-binding</keyword>
<evidence type="ECO:0000313" key="9">
    <source>
        <dbReference type="EMBL" id="MPV85522.1"/>
    </source>
</evidence>